<evidence type="ECO:0000256" key="5">
    <source>
        <dbReference type="SAM" id="Phobius"/>
    </source>
</evidence>
<proteinExistence type="predicted"/>
<reference evidence="7" key="1">
    <citation type="submission" date="2015-04" db="EMBL/GenBank/DDBJ databases">
        <authorList>
            <person name="Schardt J."/>
            <person name="Mueller-Herbst S."/>
            <person name="Scherer S."/>
            <person name="Huptas C."/>
        </authorList>
    </citation>
    <scope>NUCLEOTIDE SEQUENCE [LARGE SCALE GENOMIC DNA]</scope>
    <source>
        <strain evidence="7">Kiel-L1</strain>
    </source>
</reference>
<dbReference type="AlphaFoldDB" id="A0A3D8TRX1"/>
<organism evidence="6 7">
    <name type="scientific">Listeria kieliensis</name>
    <dbReference type="NCBI Taxonomy" id="1621700"/>
    <lineage>
        <taxon>Bacteria</taxon>
        <taxon>Bacillati</taxon>
        <taxon>Bacillota</taxon>
        <taxon>Bacilli</taxon>
        <taxon>Bacillales</taxon>
        <taxon>Listeriaceae</taxon>
        <taxon>Listeria</taxon>
    </lineage>
</organism>
<dbReference type="GO" id="GO:0005384">
    <property type="term" value="F:manganese ion transmembrane transporter activity"/>
    <property type="evidence" value="ECO:0007669"/>
    <property type="project" value="InterPro"/>
</dbReference>
<accession>A0A3D8TRX1</accession>
<feature type="transmembrane region" description="Helical" evidence="5">
    <location>
        <begin position="206"/>
        <end position="224"/>
    </location>
</feature>
<name>A0A3D8TRX1_9LIST</name>
<feature type="transmembrane region" description="Helical" evidence="5">
    <location>
        <begin position="42"/>
        <end position="65"/>
    </location>
</feature>
<evidence type="ECO:0000256" key="4">
    <source>
        <dbReference type="ARBA" id="ARBA00023136"/>
    </source>
</evidence>
<dbReference type="GO" id="GO:0030026">
    <property type="term" value="P:intracellular manganese ion homeostasis"/>
    <property type="evidence" value="ECO:0007669"/>
    <property type="project" value="InterPro"/>
</dbReference>
<keyword evidence="4 5" id="KW-0472">Membrane</keyword>
<feature type="transmembrane region" description="Helical" evidence="5">
    <location>
        <begin position="172"/>
        <end position="194"/>
    </location>
</feature>
<comment type="caution">
    <text evidence="6">The sequence shown here is derived from an EMBL/GenBank/DDBJ whole genome shotgun (WGS) entry which is preliminary data.</text>
</comment>
<evidence type="ECO:0000256" key="2">
    <source>
        <dbReference type="ARBA" id="ARBA00022692"/>
    </source>
</evidence>
<dbReference type="CDD" id="cd02432">
    <property type="entry name" value="Nodulin-21_like_1"/>
    <property type="match status" value="1"/>
</dbReference>
<feature type="transmembrane region" description="Helical" evidence="5">
    <location>
        <begin position="144"/>
        <end position="166"/>
    </location>
</feature>
<keyword evidence="2 5" id="KW-0812">Transmembrane</keyword>
<keyword evidence="7" id="KW-1185">Reference proteome</keyword>
<comment type="subcellular location">
    <subcellularLocation>
        <location evidence="1">Endomembrane system</location>
        <topology evidence="1">Multi-pass membrane protein</topology>
    </subcellularLocation>
</comment>
<evidence type="ECO:0000256" key="1">
    <source>
        <dbReference type="ARBA" id="ARBA00004127"/>
    </source>
</evidence>
<gene>
    <name evidence="6" type="ORF">UR08_09440</name>
</gene>
<evidence type="ECO:0000256" key="3">
    <source>
        <dbReference type="ARBA" id="ARBA00022989"/>
    </source>
</evidence>
<dbReference type="PANTHER" id="PTHR31851">
    <property type="entry name" value="FE(2+)/MN(2+) TRANSPORTER PCL1"/>
    <property type="match status" value="1"/>
</dbReference>
<feature type="transmembrane region" description="Helical" evidence="5">
    <location>
        <begin position="12"/>
        <end position="36"/>
    </location>
</feature>
<dbReference type="GO" id="GO:0012505">
    <property type="term" value="C:endomembrane system"/>
    <property type="evidence" value="ECO:0007669"/>
    <property type="project" value="UniProtKB-SubCell"/>
</dbReference>
<dbReference type="Pfam" id="PF01988">
    <property type="entry name" value="VIT1"/>
    <property type="match status" value="1"/>
</dbReference>
<dbReference type="InterPro" id="IPR008217">
    <property type="entry name" value="Ccc1_fam"/>
</dbReference>
<keyword evidence="3 5" id="KW-1133">Transmembrane helix</keyword>
<evidence type="ECO:0000313" key="7">
    <source>
        <dbReference type="Proteomes" id="UP000257055"/>
    </source>
</evidence>
<evidence type="ECO:0000313" key="6">
    <source>
        <dbReference type="EMBL" id="RDX01159.1"/>
    </source>
</evidence>
<sequence>MKKMTLSERLNILRAGVLGANDGIVSVAGIVIGVAGARTSTFTILISGIAGLLAGALSMAGGEYVSVSTQKDTEKSLVKQERESLKTDYDGELQKLIEIYQAKGLSDESARQVATELMKKDALGVQAQEVLGFKLNDYANPFSAALSSLFSFSVGAILPLLTIVLLPASIRIWFTFVAVLIALAITGYTSAYLGNAPTRPAVIRNCLVGMLTMVITYVVGHYIGI</sequence>
<protein>
    <submittedName>
        <fullName evidence="6">Membrane protein</fullName>
    </submittedName>
</protein>
<dbReference type="EMBL" id="LARY01000002">
    <property type="protein sequence ID" value="RDX01159.1"/>
    <property type="molecule type" value="Genomic_DNA"/>
</dbReference>
<dbReference type="Proteomes" id="UP000257055">
    <property type="component" value="Unassembled WGS sequence"/>
</dbReference>
<dbReference type="RefSeq" id="WP_115753408.1">
    <property type="nucleotide sequence ID" value="NZ_LARY01000002.1"/>
</dbReference>